<dbReference type="Pfam" id="PF13086">
    <property type="entry name" value="AAA_11"/>
    <property type="match status" value="1"/>
</dbReference>
<feature type="region of interest" description="Disordered" evidence="7">
    <location>
        <begin position="1"/>
        <end position="85"/>
    </location>
</feature>
<keyword evidence="9" id="KW-1185">Reference proteome</keyword>
<keyword evidence="4" id="KW-0863">Zinc-finger</keyword>
<dbReference type="InterPro" id="IPR046439">
    <property type="entry name" value="ZF_RZ_dom"/>
</dbReference>
<evidence type="ECO:0000256" key="5">
    <source>
        <dbReference type="ARBA" id="ARBA00022833"/>
    </source>
</evidence>
<evidence type="ECO:0000313" key="10">
    <source>
        <dbReference type="RefSeq" id="XP_022092111.1"/>
    </source>
</evidence>
<dbReference type="InterPro" id="IPR041677">
    <property type="entry name" value="DNA2/NAM7_AAA_11"/>
</dbReference>
<dbReference type="InterPro" id="IPR027417">
    <property type="entry name" value="P-loop_NTPase"/>
</dbReference>
<keyword evidence="6" id="KW-0391">Immunity</keyword>
<comment type="subcellular location">
    <subcellularLocation>
        <location evidence="1">Cytoplasm</location>
    </subcellularLocation>
</comment>
<dbReference type="InterPro" id="IPR045055">
    <property type="entry name" value="DNA2/NAM7-like"/>
</dbReference>
<dbReference type="SUPFAM" id="SSF52540">
    <property type="entry name" value="P-loop containing nucleoside triphosphate hydrolases"/>
    <property type="match status" value="1"/>
</dbReference>
<feature type="domain" description="RZ-type" evidence="8">
    <location>
        <begin position="1233"/>
        <end position="1302"/>
    </location>
</feature>
<keyword evidence="2" id="KW-0963">Cytoplasm</keyword>
<gene>
    <name evidence="10" type="primary">LOC110980087</name>
</gene>
<dbReference type="GO" id="GO:0031048">
    <property type="term" value="P:regulatory ncRNA-mediated heterochromatin formation"/>
    <property type="evidence" value="ECO:0007669"/>
    <property type="project" value="TreeGrafter"/>
</dbReference>
<evidence type="ECO:0000256" key="6">
    <source>
        <dbReference type="ARBA" id="ARBA00022859"/>
    </source>
</evidence>
<dbReference type="GO" id="GO:0004386">
    <property type="term" value="F:helicase activity"/>
    <property type="evidence" value="ECO:0007669"/>
    <property type="project" value="InterPro"/>
</dbReference>
<dbReference type="PROSITE" id="PS51981">
    <property type="entry name" value="ZF_RZ"/>
    <property type="match status" value="1"/>
</dbReference>
<reference evidence="10" key="1">
    <citation type="submission" date="2025-08" db="UniProtKB">
        <authorList>
            <consortium name="RefSeq"/>
        </authorList>
    </citation>
    <scope>IDENTIFICATION</scope>
</reference>
<dbReference type="GO" id="GO:0005737">
    <property type="term" value="C:cytoplasm"/>
    <property type="evidence" value="ECO:0007669"/>
    <property type="project" value="UniProtKB-SubCell"/>
</dbReference>
<evidence type="ECO:0000256" key="7">
    <source>
        <dbReference type="SAM" id="MobiDB-lite"/>
    </source>
</evidence>
<dbReference type="PANTHER" id="PTHR10887:SF341">
    <property type="entry name" value="NFX1-TYPE ZINC FINGER-CONTAINING PROTEIN 1"/>
    <property type="match status" value="1"/>
</dbReference>
<dbReference type="Pfam" id="PF20173">
    <property type="entry name" value="ZnF_RZ-type"/>
    <property type="match status" value="1"/>
</dbReference>
<dbReference type="Proteomes" id="UP000694845">
    <property type="component" value="Unplaced"/>
</dbReference>
<feature type="region of interest" description="Disordered" evidence="7">
    <location>
        <begin position="256"/>
        <end position="275"/>
    </location>
</feature>
<dbReference type="KEGG" id="aplc:110980087"/>
<evidence type="ECO:0000256" key="3">
    <source>
        <dbReference type="ARBA" id="ARBA00022723"/>
    </source>
</evidence>
<feature type="compositionally biased region" description="Basic and acidic residues" evidence="7">
    <location>
        <begin position="73"/>
        <end position="85"/>
    </location>
</feature>
<evidence type="ECO:0000256" key="1">
    <source>
        <dbReference type="ARBA" id="ARBA00004496"/>
    </source>
</evidence>
<evidence type="ECO:0000256" key="4">
    <source>
        <dbReference type="ARBA" id="ARBA00022771"/>
    </source>
</evidence>
<dbReference type="InterPro" id="IPR057373">
    <property type="entry name" value="ZNFX1"/>
</dbReference>
<dbReference type="GO" id="GO:0002376">
    <property type="term" value="P:immune system process"/>
    <property type="evidence" value="ECO:0007669"/>
    <property type="project" value="UniProtKB-KW"/>
</dbReference>
<organism evidence="9 10">
    <name type="scientific">Acanthaster planci</name>
    <name type="common">Crown-of-thorns starfish</name>
    <dbReference type="NCBI Taxonomy" id="133434"/>
    <lineage>
        <taxon>Eukaryota</taxon>
        <taxon>Metazoa</taxon>
        <taxon>Echinodermata</taxon>
        <taxon>Eleutherozoa</taxon>
        <taxon>Asterozoa</taxon>
        <taxon>Asteroidea</taxon>
        <taxon>Valvatacea</taxon>
        <taxon>Valvatida</taxon>
        <taxon>Acanthasteridae</taxon>
        <taxon>Acanthaster</taxon>
    </lineage>
</organism>
<name>A0A8B7YKQ4_ACAPL</name>
<evidence type="ECO:0000313" key="9">
    <source>
        <dbReference type="Proteomes" id="UP000694845"/>
    </source>
</evidence>
<dbReference type="Pfam" id="PF25396">
    <property type="entry name" value="ZNFX1"/>
    <property type="match status" value="1"/>
</dbReference>
<sequence length="1327" mass="152325">MEGNPFRVRGFRANQGGAPARGRQQEDGQARHQGYQRRVDNQHGQERGRGGYGRGRGQERGRGGGYFRNAGQHHQEGGAKQRERPVRQPGYKMLESLLDEEKCAAEVVQELTSFGKGLESLLSERDIRRDMMALLVRVLGRVCDCEDSPQSVVRVLNVVVDTDFLSKNLSQHINSMVTEFDERYLRRVPNQIASILKLMQTLIQRIQNTMKDVHVVLTLMDVVTRTLETKGYPLESESKVLLSQLLLCCEEREKAKKHKSQRQRTDQEAPPPNDFREIPIFPDVAEITTNAEAYLRANVVHGKYRDLNHYLDVQFRLLRQDFLEPLQQGIAEYHVSLAQTNMNRKLKDIRIYHDVGVHFPICTNDGITHRVSFDVSKFRKVRWQATKRLTFGSLVCLSKDNFQSVIFATVANRKPEELEQGLVDLRFQDMTRVSEINSTDSFIMAESSAYFEAYRHVLQGLQEVRGNSLPLQRYIIEVSCDVKPPQYLRHDRFSTYDLSPLTHTAEEVDKDDESKLLSTLRRVSTKASAVQVLTPSTWPQAETLHLDDSQLQAVKAALTQELAVIQGPPGTGKTYIGLKIVQALLYNSDVWNEDEESNPILVVCYTNHALDQFLEGIMKFNQNIVRVGGRSNSEDMKNKNLNFLKREQRRRRDVQRTVHIRTSNILREMYSLRQCMEVSQRKVERSMNGIINEDYLQPFMSKEHYATLTVEFVETGFHRPTPCILEWLGLSGHFRVATAQEVGMAAFMGEENEPEEPEEEEQEEEEIEVAEEADAIADQRVLDDDDEDMFLFEEDPQENHLVLDIEQLAAAQPLEEGWQMQPHQKKRMRKMLLHNLRKSDRMTERDAQRIKNVWAMRDINSRWQLYRYWVSEYCKNERKVCGHQCTALCTRECPPCAQKCQNQCVHSKCPNRCGDPCTPCQEPCPWRCPHYRCRKKCSEACDRPPCNRPCPARLRCGHPCIGLCGEPCPDKCRVCHRDEVTEIFFGSEDEPDARFVQLEDCSHVFDVDGLDQWMQVTNEGQKSIQLKVCPRCKTPIRRNLRYGKIINETLADIEKVKERIFGNKQEIEQKKIKIRVMLYSVKAEVDTLKDRVKHSKLGLAELIAIENQLLLLEGISKLKRKAEEARNAPKSITELRMQKRNLVELEQWLLKPRIYVSQQELDDCSREVQRLSMCFSFFLIKERLQSSASTCSTASLTVVEKLLLSGQPLDDSSVNTAKTLLEKLRKQCTGLGISESERIMIVKAMGMSQGHWYKCPNGHCYAIGDCGGANQESRCPECKAKIGGMSHRLAEGNAVATEMDGARYGAFSDQANMDNYDPVQLQNLFGR</sequence>
<keyword evidence="5" id="KW-0862">Zinc</keyword>
<dbReference type="RefSeq" id="XP_022092111.1">
    <property type="nucleotide sequence ID" value="XM_022236419.1"/>
</dbReference>
<dbReference type="OMA" id="MEENAYT"/>
<keyword evidence="3" id="KW-0479">Metal-binding</keyword>
<dbReference type="OrthoDB" id="2423195at2759"/>
<evidence type="ECO:0000259" key="8">
    <source>
        <dbReference type="PROSITE" id="PS51981"/>
    </source>
</evidence>
<feature type="compositionally biased region" description="Basic and acidic residues" evidence="7">
    <location>
        <begin position="37"/>
        <end position="49"/>
    </location>
</feature>
<dbReference type="GeneID" id="110980087"/>
<protein>
    <submittedName>
        <fullName evidence="10">NFX1-type zinc finger-containing protein 1-like</fullName>
    </submittedName>
</protein>
<dbReference type="Gene3D" id="3.40.50.300">
    <property type="entry name" value="P-loop containing nucleotide triphosphate hydrolases"/>
    <property type="match status" value="1"/>
</dbReference>
<accession>A0A8B7YKQ4</accession>
<dbReference type="GO" id="GO:0008270">
    <property type="term" value="F:zinc ion binding"/>
    <property type="evidence" value="ECO:0007669"/>
    <property type="project" value="UniProtKB-KW"/>
</dbReference>
<dbReference type="GO" id="GO:0031380">
    <property type="term" value="C:nuclear RNA-directed RNA polymerase complex"/>
    <property type="evidence" value="ECO:0007669"/>
    <property type="project" value="TreeGrafter"/>
</dbReference>
<evidence type="ECO:0000256" key="2">
    <source>
        <dbReference type="ARBA" id="ARBA00022490"/>
    </source>
</evidence>
<dbReference type="PANTHER" id="PTHR10887">
    <property type="entry name" value="DNA2/NAM7 HELICASE FAMILY"/>
    <property type="match status" value="1"/>
</dbReference>
<proteinExistence type="predicted"/>